<dbReference type="AlphaFoldDB" id="A0A6I4I9A7"/>
<reference evidence="1 2" key="1">
    <citation type="submission" date="2019-12" db="EMBL/GenBank/DDBJ databases">
        <title>Mucilaginibacter sp. HME9299 genome sequencing and assembly.</title>
        <authorList>
            <person name="Kang H."/>
            <person name="Kim H."/>
            <person name="Joh K."/>
        </authorList>
    </citation>
    <scope>NUCLEOTIDE SEQUENCE [LARGE SCALE GENOMIC DNA]</scope>
    <source>
        <strain evidence="1 2">HME9299</strain>
    </source>
</reference>
<name>A0A6I4I9A7_9SPHI</name>
<dbReference type="RefSeq" id="WP_157541831.1">
    <property type="nucleotide sequence ID" value="NZ_WQLA01000003.1"/>
</dbReference>
<keyword evidence="2" id="KW-1185">Reference proteome</keyword>
<comment type="caution">
    <text evidence="1">The sequence shown here is derived from an EMBL/GenBank/DDBJ whole genome shotgun (WGS) entry which is preliminary data.</text>
</comment>
<organism evidence="1 2">
    <name type="scientific">Mucilaginibacter aquatilis</name>
    <dbReference type="NCBI Taxonomy" id="1517760"/>
    <lineage>
        <taxon>Bacteria</taxon>
        <taxon>Pseudomonadati</taxon>
        <taxon>Bacteroidota</taxon>
        <taxon>Sphingobacteriia</taxon>
        <taxon>Sphingobacteriales</taxon>
        <taxon>Sphingobacteriaceae</taxon>
        <taxon>Mucilaginibacter</taxon>
    </lineage>
</organism>
<dbReference type="GO" id="GO:0006355">
    <property type="term" value="P:regulation of DNA-templated transcription"/>
    <property type="evidence" value="ECO:0007669"/>
    <property type="project" value="InterPro"/>
</dbReference>
<proteinExistence type="predicted"/>
<accession>A0A6I4I9A7</accession>
<dbReference type="Gene3D" id="1.10.1220.10">
    <property type="entry name" value="Met repressor-like"/>
    <property type="match status" value="1"/>
</dbReference>
<sequence length="93" mass="10539">MENYKNKLGNLADKLKQERPATPIQAVIPVKAAPVPNEPDVQFNNRIPKGLLKRLKIFGLEHDESLKDINIQALELYLSHKAKPEEISKKANE</sequence>
<gene>
    <name evidence="1" type="ORF">GO816_10410</name>
</gene>
<evidence type="ECO:0000313" key="2">
    <source>
        <dbReference type="Proteomes" id="UP000434850"/>
    </source>
</evidence>
<protein>
    <submittedName>
        <fullName evidence="1">Uncharacterized protein</fullName>
    </submittedName>
</protein>
<dbReference type="OrthoDB" id="799574at2"/>
<dbReference type="InterPro" id="IPR013321">
    <property type="entry name" value="Arc_rbn_hlx_hlx"/>
</dbReference>
<evidence type="ECO:0000313" key="1">
    <source>
        <dbReference type="EMBL" id="MVN91537.1"/>
    </source>
</evidence>
<dbReference type="EMBL" id="WQLA01000003">
    <property type="protein sequence ID" value="MVN91537.1"/>
    <property type="molecule type" value="Genomic_DNA"/>
</dbReference>
<dbReference type="Proteomes" id="UP000434850">
    <property type="component" value="Unassembled WGS sequence"/>
</dbReference>